<feature type="region of interest" description="Disordered" evidence="1">
    <location>
        <begin position="91"/>
        <end position="122"/>
    </location>
</feature>
<proteinExistence type="predicted"/>
<feature type="region of interest" description="Disordered" evidence="1">
    <location>
        <begin position="1723"/>
        <end position="1744"/>
    </location>
</feature>
<accession>A0A836HNX1</accession>
<feature type="compositionally biased region" description="Low complexity" evidence="1">
    <location>
        <begin position="2198"/>
        <end position="2217"/>
    </location>
</feature>
<name>A0A836HNX1_9TRYP</name>
<dbReference type="KEGG" id="loi:92363434"/>
<sequence>MQGPWNSGSSIASLRTASSSCTRVVACNNLRRWGESAAGLTLLARRQGHSENIIATSHRSRRVVCGFRFSVSVTAFRPTLLLLCSHRRREPLASGPDSVTSPAAPLSQPTSASSAASQRNKHTVELLRSIARRGGGAVRRARHGTPASAAAALSALINPTKASGKGEASTLPSAPTLVRQTEGATTGSPLLRVFDAAPAHLSRAPHRPPEPESSSSAGSIVQKRSRLGTTRTESRMTSERNALTETCAAAGGSPSSQELKSAPPSRALLHKLLRTIRTEKRISWDALSRLHPEVLRMPLYACRHEWCEDCCARGSATPIAALATTDPAVMSSSSAASMATVSKSRGNHHYHRRRLPPLLLCAASTGTGKSVLIPLYALDAHWAVLERRLVRTIEAYDRVAAEEGMEKARGDAHSAHDALRSAMAAQQPEAAKVDGIVSQPFPLDSHESFTREFTACSRLRVVVSQPTRVACAELAAYTSALLDASRACVSGSGSGDNDQRRLSRQLVGARIGFAVGGESRFCPETEIVFATPGYTLNALQLSHPQPSAPLSLSPTTLVVDEAHCRDVETDALLAWMKLSRERGQGADVSALTASASLPVLRQYYVVSATMNLQAMDAYLCRGLPHSCATGPDVQSEPRDGLARGPESTTADSGVRPESVPDAGRVPVDAPLLLLSPMQRLHVRRWWLRGQSPGNRGHIDGADVDAAVARALATDRRVRAAVLQLVEATEGYGECDDGDRDDSLLTDDAARMTSRPPTGSPAQRTAAGFLASGAKDLAAITAAAAPSLGSPPGNPSELLGADGAAIVIATKPYRVERYFVDDLDPVKGCFARSQVLFDEAARRRATATPSPKAAHTPFHAVKGEANGGKRSGRQPRQGDSAACSATVDGTTQRSSQSLPICLTEDGAALLARLADLHGTRAASYAMLNTHARALVELILQLLQAARYRWIDGAATSSTNPAPHSTLQSQCSAQPHHNGVAASETAQMPVEAADLPAAKAPITVLVFVAGIGELHQIMLALERLCDSVQPSPSATGSQFTNEAGACAPSTLVLRHGAEVFSVGLLHSTAVGSPQEQLMATERSGAPLRLLLSTNVAESSLTIANTRIVIDTCLERRISVDDVTGAAQVLTAFVSPSGLRQRCGRVGRTGDGVVIHLAPRRFVLPEAFPLAPAAMRAASSPSSATGASEPPPASLAFEALPDGAATVLLRLKFLFAKVGDALAALPSPPSAPAIQLALQQLADIDLLLLPELTGTTTAKEAARDAASAAALTSSTERRSSAEVSATSVSAAVRAPCGSDGGCVVGGRDSALLFLLDRSTFTPKGHFVASLPLPHEHATLVYHGLQFRCVEDALMVACAMTVPSLFLTPRVSSCSAIQVGARRCTNSDYASTRWDVDRKPALSPLEQYYRHLWVQRHFAGFVAGLAVPPAAYPSGGNEATASRRSIDNDCSSGTDMHALTMAAATATEVRHAGQLSEPLMLRALLRQWYSFSNVGDCIRFQNTHGLNRSAMRQVDNAVAQTCGRLIRLLLQRHAASEDDVGAAVDAAAERFVAEDAEAEVDFSAYVSCTDPARTCKSAGRNTAGTPARGGSAVDCIPFCQDWPSEARAQLLRSLRRLQRVAVGRVHLRHTELRQRYGLSQWCDSEEQRIRLWGRPYLCRRPAGHAASLSSGRGLLEKREAPEAVRRHPCFTYWADGLPALRSPYPSLYIQQRAKPFFVDGAITPSRSSVPPPLSTRVTRSKVPTYRPPLPPPPIPPVVFVMGRTEDRLCAAFVAAFGHRTLRGEDGGHRFHHRRLLRNAQAMGNDEEHVCTFHLDVQQQQQQEVASPSVSSRSTANAPGILRGTAGALQGERSARDPPPNAYDLLRASGVTSKSVEEALSPYLRGTGLQQLELFQSNRLAVAARFASDGFRSLFDGVSPGSSAALPAHVEPDSPVDEGTSDVGANGDGGTSVQQADAVRDEQCTTSGVARRAEAKSGVTTSEAAPPNTRSVSADGLYPPPAEDLLKAVVLPSSLRYAVAGRPTPAAASPTRDTSPRRSHPYVQLAPFGVSLLAAAAAGTGGGGGSSGLGGLQRIPLVVAATPGLSSQTVSAQMPSPFAGLPTFSSASLAGPAGSAADDRRSVRFFEVPLPSDAATTRPTNDGVATSTATTTCITWPDSLGICGRSVTLAAVAALGLADLFPTAPPPSKNVSRLDSRGTLMRSSSGSDAAAGPAPSSVATAVQPADGTAAPTALTVSVVPPIYITRSITWKVPLPVLLSAAASMAHVVPNGSIDSAEPSIHYCILCNHLYASRVALGQHYRSASHLEHLYHAVQLGLRREHLETLYGWAPRAAGRGPSARRNETLASDHPNSSTREGIDRTPHSAPSAAASLPLASLLSLQSATRIPLAQHVYPCVVSAQSFLNCLQWSSGDPPPPPSSSSHEQSVGGTHKAESRAPGADRATPLAVAGSLVALQSITDVLPPPHLRQSTRASPDRGGARVEAAPPSSSVDAETLSAHHVWVLNFSSSADASAVSSATAPPPMSALLVVAGYLAAASPRAAVALLLNGVHTHLHAVMLHGLGVWRLPTPLPMLAYMGLLEHIVRGGGWPGVLVPVTNESPNSAQQRVRETSSPAARGPSDGLHWCVPEAACPRTAHDDCCSASTCARTVDCDAVVEATLLLVLHEYLQARRNMVTLADYVERVMHKLQLSPFVVPDARAVEEASHPPRALAAAEVLADYFKRVRRCQTVQQLLRDLGCVFSTPPRALATLTQRTSPPVPARDAEGSSCSAQGGPSEGHSREVSLSPAAALSKRLSYRALSAEGAALEMMFTVPPALPSRLPSVTFAAQIRQFYVDCHAHRWALKRPEAAKPTRAGNPVAAPSRAGGDELTTSKSPTPYVCALQAREGAGRRRSLREGISVADDGVSVPRF</sequence>
<dbReference type="RefSeq" id="XP_067064960.1">
    <property type="nucleotide sequence ID" value="XM_067209500.1"/>
</dbReference>
<dbReference type="GeneID" id="92363434"/>
<feature type="region of interest" description="Disordered" evidence="1">
    <location>
        <begin position="2404"/>
        <end position="2434"/>
    </location>
</feature>
<dbReference type="InterPro" id="IPR001650">
    <property type="entry name" value="Helicase_C-like"/>
</dbReference>
<feature type="region of interest" description="Disordered" evidence="1">
    <location>
        <begin position="161"/>
        <end position="189"/>
    </location>
</feature>
<dbReference type="InterPro" id="IPR027417">
    <property type="entry name" value="P-loop_NTPase"/>
</dbReference>
<feature type="region of interest" description="Disordered" evidence="1">
    <location>
        <begin position="1920"/>
        <end position="1993"/>
    </location>
</feature>
<dbReference type="GO" id="GO:0071013">
    <property type="term" value="C:catalytic step 2 spliceosome"/>
    <property type="evidence" value="ECO:0007669"/>
    <property type="project" value="TreeGrafter"/>
</dbReference>
<feature type="region of interest" description="Disordered" evidence="1">
    <location>
        <begin position="629"/>
        <end position="663"/>
    </location>
</feature>
<feature type="compositionally biased region" description="Polar residues" evidence="1">
    <location>
        <begin position="1819"/>
        <end position="1832"/>
    </location>
</feature>
<feature type="region of interest" description="Disordered" evidence="1">
    <location>
        <begin position="1817"/>
        <end position="1836"/>
    </location>
</feature>
<feature type="compositionally biased region" description="Polar residues" evidence="1">
    <location>
        <begin position="2594"/>
        <end position="2608"/>
    </location>
</feature>
<reference evidence="4" key="1">
    <citation type="journal article" date="2021" name="Microbiol. Resour. Announc.">
        <title>LGAAP: Leishmaniinae Genome Assembly and Annotation Pipeline.</title>
        <authorList>
            <person name="Almutairi H."/>
            <person name="Urbaniak M.D."/>
            <person name="Bates M.D."/>
            <person name="Jariyapan N."/>
            <person name="Kwakye-Nuako G."/>
            <person name="Thomaz-Soccol V."/>
            <person name="Al-Salem W.S."/>
            <person name="Dillon R.J."/>
            <person name="Bates P.A."/>
            <person name="Gatherer D."/>
        </authorList>
    </citation>
    <scope>NUCLEOTIDE SEQUENCE [LARGE SCALE GENOMIC DNA]</scope>
</reference>
<feature type="compositionally biased region" description="Polar residues" evidence="1">
    <location>
        <begin position="1973"/>
        <end position="1987"/>
    </location>
</feature>
<comment type="caution">
    <text evidence="3">The sequence shown here is derived from an EMBL/GenBank/DDBJ whole genome shotgun (WGS) entry which is preliminary data.</text>
</comment>
<dbReference type="PROSITE" id="PS00028">
    <property type="entry name" value="ZINC_FINGER_C2H2_1"/>
    <property type="match status" value="1"/>
</dbReference>
<feature type="region of interest" description="Disordered" evidence="1">
    <location>
        <begin position="2457"/>
        <end position="2485"/>
    </location>
</feature>
<evidence type="ECO:0000259" key="2">
    <source>
        <dbReference type="PROSITE" id="PS00028"/>
    </source>
</evidence>
<feature type="compositionally biased region" description="Polar residues" evidence="1">
    <location>
        <begin position="170"/>
        <end position="188"/>
    </location>
</feature>
<dbReference type="InterPro" id="IPR013087">
    <property type="entry name" value="Znf_C2H2_type"/>
</dbReference>
<evidence type="ECO:0000313" key="4">
    <source>
        <dbReference type="Proteomes" id="UP000674143"/>
    </source>
</evidence>
<keyword evidence="4" id="KW-1185">Reference proteome</keyword>
<feature type="domain" description="C2H2-type" evidence="2">
    <location>
        <begin position="2278"/>
        <end position="2300"/>
    </location>
</feature>
<gene>
    <name evidence="3" type="ORF">LSCM4_07620</name>
</gene>
<dbReference type="EMBL" id="JAFHLR010000012">
    <property type="protein sequence ID" value="KAG5484848.1"/>
    <property type="molecule type" value="Genomic_DNA"/>
</dbReference>
<dbReference type="PANTHER" id="PTHR18934">
    <property type="entry name" value="ATP-DEPENDENT RNA HELICASE"/>
    <property type="match status" value="1"/>
</dbReference>
<dbReference type="Pfam" id="PF00271">
    <property type="entry name" value="Helicase_C"/>
    <property type="match status" value="1"/>
</dbReference>
<evidence type="ECO:0000256" key="1">
    <source>
        <dbReference type="SAM" id="MobiDB-lite"/>
    </source>
</evidence>
<feature type="region of interest" description="Disordered" evidence="1">
    <location>
        <begin position="2594"/>
        <end position="2613"/>
    </location>
</feature>
<dbReference type="Gene3D" id="3.40.50.300">
    <property type="entry name" value="P-loop containing nucleotide triphosphate hydrolases"/>
    <property type="match status" value="2"/>
</dbReference>
<dbReference type="PANTHER" id="PTHR18934:SF85">
    <property type="entry name" value="ATP-DEPENDENT RNA HELICASE DHX8"/>
    <property type="match status" value="1"/>
</dbReference>
<dbReference type="SMART" id="SM00490">
    <property type="entry name" value="HELICc"/>
    <property type="match status" value="1"/>
</dbReference>
<dbReference type="InterPro" id="IPR014001">
    <property type="entry name" value="Helicase_ATP-bd"/>
</dbReference>
<dbReference type="GO" id="GO:0004386">
    <property type="term" value="F:helicase activity"/>
    <property type="evidence" value="ECO:0007669"/>
    <property type="project" value="TreeGrafter"/>
</dbReference>
<protein>
    <recommendedName>
        <fullName evidence="2">C2H2-type domain-containing protein</fullName>
    </recommendedName>
</protein>
<dbReference type="GO" id="GO:0003723">
    <property type="term" value="F:RNA binding"/>
    <property type="evidence" value="ECO:0007669"/>
    <property type="project" value="TreeGrafter"/>
</dbReference>
<dbReference type="GO" id="GO:0000390">
    <property type="term" value="P:spliceosomal complex disassembly"/>
    <property type="evidence" value="ECO:0007669"/>
    <property type="project" value="TreeGrafter"/>
</dbReference>
<feature type="region of interest" description="Disordered" evidence="1">
    <location>
        <begin position="2842"/>
        <end position="2872"/>
    </location>
</feature>
<feature type="region of interest" description="Disordered" evidence="1">
    <location>
        <begin position="845"/>
        <end position="889"/>
    </location>
</feature>
<feature type="region of interest" description="Disordered" evidence="1">
    <location>
        <begin position="2181"/>
        <end position="2218"/>
    </location>
</feature>
<dbReference type="SUPFAM" id="SSF52540">
    <property type="entry name" value="P-loop containing nucleoside triphosphate hydrolases"/>
    <property type="match status" value="2"/>
</dbReference>
<dbReference type="Proteomes" id="UP000674143">
    <property type="component" value="Unassembled WGS sequence"/>
</dbReference>
<reference evidence="4" key="2">
    <citation type="journal article" date="2021" name="Sci. Data">
        <title>Chromosome-scale genome sequencing, assembly and annotation of six genomes from subfamily Leishmaniinae.</title>
        <authorList>
            <person name="Almutairi H."/>
            <person name="Urbaniak M.D."/>
            <person name="Bates M.D."/>
            <person name="Jariyapan N."/>
            <person name="Kwakye-Nuako G."/>
            <person name="Thomaz Soccol V."/>
            <person name="Al-Salem W.S."/>
            <person name="Dillon R.J."/>
            <person name="Bates P.A."/>
            <person name="Gatherer D."/>
        </authorList>
    </citation>
    <scope>NUCLEOTIDE SEQUENCE [LARGE SCALE GENOMIC DNA]</scope>
</reference>
<feature type="compositionally biased region" description="Low complexity" evidence="1">
    <location>
        <begin position="100"/>
        <end position="118"/>
    </location>
</feature>
<feature type="region of interest" description="Disordered" evidence="1">
    <location>
        <begin position="201"/>
        <end position="241"/>
    </location>
</feature>
<feature type="region of interest" description="Disordered" evidence="1">
    <location>
        <begin position="2744"/>
        <end position="2779"/>
    </location>
</feature>
<dbReference type="SMART" id="SM00487">
    <property type="entry name" value="DEXDc"/>
    <property type="match status" value="1"/>
</dbReference>
<organism evidence="3 4">
    <name type="scientific">Leishmania orientalis</name>
    <dbReference type="NCBI Taxonomy" id="2249476"/>
    <lineage>
        <taxon>Eukaryota</taxon>
        <taxon>Discoba</taxon>
        <taxon>Euglenozoa</taxon>
        <taxon>Kinetoplastea</taxon>
        <taxon>Metakinetoplastina</taxon>
        <taxon>Trypanosomatida</taxon>
        <taxon>Trypanosomatidae</taxon>
        <taxon>Leishmaniinae</taxon>
        <taxon>Leishmania</taxon>
    </lineage>
</organism>
<feature type="region of interest" description="Disordered" evidence="1">
    <location>
        <begin position="2328"/>
        <end position="2362"/>
    </location>
</feature>
<evidence type="ECO:0000313" key="3">
    <source>
        <dbReference type="EMBL" id="KAG5484848.1"/>
    </source>
</evidence>